<feature type="domain" description="Outer membrane protein beta-barrel" evidence="6">
    <location>
        <begin position="24"/>
        <end position="273"/>
    </location>
</feature>
<sequence length="273" mass="28068">MDDAKAQLRMWAQGGNSMFKEIMFASALALAVATPALAQNSDGPIRWDGPYIGVNVGLGSSTLKYPLNATIHTSTATTLSGEARQSSSGVIGGGHLGYNIATSGLVLGLEADIMASDVKGETSLSGSAGGGASGTASIGAVSSIDYLGTVRARVGAPMMEGRFMPFVTGGFAYGRVRTKLSGAISGALAGSTSPVNLAGGNSYHSDQTGWVLGAGADYALTRNLIFRAEYLYTDLGTNTITNRSLSLLGTAIDADVRMKTTANILRVGMSYRF</sequence>
<evidence type="ECO:0000256" key="5">
    <source>
        <dbReference type="SAM" id="SignalP"/>
    </source>
</evidence>
<dbReference type="InterPro" id="IPR051692">
    <property type="entry name" value="OMP-like"/>
</dbReference>
<dbReference type="EMBL" id="CP117417">
    <property type="protein sequence ID" value="WCT78600.1"/>
    <property type="molecule type" value="Genomic_DNA"/>
</dbReference>
<evidence type="ECO:0000256" key="2">
    <source>
        <dbReference type="ARBA" id="ARBA00022729"/>
    </source>
</evidence>
<dbReference type="Gene3D" id="2.40.160.20">
    <property type="match status" value="1"/>
</dbReference>
<comment type="similarity">
    <text evidence="4">Belongs to the Omp25/RopB family.</text>
</comment>
<evidence type="ECO:0000259" key="6">
    <source>
        <dbReference type="Pfam" id="PF13505"/>
    </source>
</evidence>
<accession>A0ABY7U0E2</accession>
<dbReference type="InterPro" id="IPR027385">
    <property type="entry name" value="Beta-barrel_OMP"/>
</dbReference>
<evidence type="ECO:0000313" key="8">
    <source>
        <dbReference type="Proteomes" id="UP001218231"/>
    </source>
</evidence>
<name>A0ABY7U0E2_9SPHN</name>
<reference evidence="7 8" key="1">
    <citation type="submission" date="2023-02" db="EMBL/GenBank/DDBJ databases">
        <title>Genome sequence of Novosphingobium humi KACC 19094.</title>
        <authorList>
            <person name="Kim S."/>
            <person name="Heo J."/>
            <person name="Kwon S.-W."/>
        </authorList>
    </citation>
    <scope>NUCLEOTIDE SEQUENCE [LARGE SCALE GENOMIC DNA]</scope>
    <source>
        <strain evidence="7 8">KACC 19094</strain>
    </source>
</reference>
<dbReference type="Pfam" id="PF13505">
    <property type="entry name" value="OMP_b-brl"/>
    <property type="match status" value="1"/>
</dbReference>
<keyword evidence="3" id="KW-0472">Membrane</keyword>
<evidence type="ECO:0000256" key="3">
    <source>
        <dbReference type="ARBA" id="ARBA00023136"/>
    </source>
</evidence>
<feature type="signal peptide" evidence="5">
    <location>
        <begin position="1"/>
        <end position="38"/>
    </location>
</feature>
<gene>
    <name evidence="7" type="ORF">PQ457_06470</name>
</gene>
<dbReference type="PANTHER" id="PTHR34001:SF3">
    <property type="entry name" value="BLL7405 PROTEIN"/>
    <property type="match status" value="1"/>
</dbReference>
<evidence type="ECO:0000313" key="7">
    <source>
        <dbReference type="EMBL" id="WCT78600.1"/>
    </source>
</evidence>
<feature type="chain" id="PRO_5047391329" evidence="5">
    <location>
        <begin position="39"/>
        <end position="273"/>
    </location>
</feature>
<proteinExistence type="inferred from homology"/>
<protein>
    <submittedName>
        <fullName evidence="7">Outer membrane beta-barrel protein</fullName>
    </submittedName>
</protein>
<keyword evidence="8" id="KW-1185">Reference proteome</keyword>
<evidence type="ECO:0000256" key="1">
    <source>
        <dbReference type="ARBA" id="ARBA00004370"/>
    </source>
</evidence>
<dbReference type="Proteomes" id="UP001218231">
    <property type="component" value="Chromosome"/>
</dbReference>
<keyword evidence="2 5" id="KW-0732">Signal</keyword>
<dbReference type="SUPFAM" id="SSF56925">
    <property type="entry name" value="OMPA-like"/>
    <property type="match status" value="1"/>
</dbReference>
<organism evidence="7 8">
    <name type="scientific">Novosphingobium humi</name>
    <dbReference type="NCBI Taxonomy" id="2282397"/>
    <lineage>
        <taxon>Bacteria</taxon>
        <taxon>Pseudomonadati</taxon>
        <taxon>Pseudomonadota</taxon>
        <taxon>Alphaproteobacteria</taxon>
        <taxon>Sphingomonadales</taxon>
        <taxon>Sphingomonadaceae</taxon>
        <taxon>Novosphingobium</taxon>
    </lineage>
</organism>
<comment type="subcellular location">
    <subcellularLocation>
        <location evidence="1">Membrane</location>
    </subcellularLocation>
</comment>
<evidence type="ECO:0000256" key="4">
    <source>
        <dbReference type="ARBA" id="ARBA00038306"/>
    </source>
</evidence>
<dbReference type="RefSeq" id="WP_273618910.1">
    <property type="nucleotide sequence ID" value="NZ_CP117417.1"/>
</dbReference>
<dbReference type="PANTHER" id="PTHR34001">
    <property type="entry name" value="BLL7405 PROTEIN"/>
    <property type="match status" value="1"/>
</dbReference>
<dbReference type="InterPro" id="IPR011250">
    <property type="entry name" value="OMP/PagP_B-barrel"/>
</dbReference>